<proteinExistence type="predicted"/>
<dbReference type="EMBL" id="BK015368">
    <property type="protein sequence ID" value="DAE03574.1"/>
    <property type="molecule type" value="Genomic_DNA"/>
</dbReference>
<sequence length="93" mass="10594">MKKLALITLATLALLGTQSTKATDLSKDEYITQLENKIQQLEQNQFIQPQELSDDTIDYYAAYNILKAYNGLDYDESITWTVNDNSITIDLNN</sequence>
<accession>A0A8S5P919</accession>
<organism evidence="1">
    <name type="scientific">Siphoviridae sp. ctpoI7</name>
    <dbReference type="NCBI Taxonomy" id="2825678"/>
    <lineage>
        <taxon>Viruses</taxon>
        <taxon>Duplodnaviria</taxon>
        <taxon>Heunggongvirae</taxon>
        <taxon>Uroviricota</taxon>
        <taxon>Caudoviricetes</taxon>
    </lineage>
</organism>
<protein>
    <submittedName>
        <fullName evidence="1">Uncharacterized protein</fullName>
    </submittedName>
</protein>
<evidence type="ECO:0000313" key="1">
    <source>
        <dbReference type="EMBL" id="DAE03574.1"/>
    </source>
</evidence>
<reference evidence="1" key="1">
    <citation type="journal article" date="2021" name="Proc. Natl. Acad. Sci. U.S.A.">
        <title>A Catalog of Tens of Thousands of Viruses from Human Metagenomes Reveals Hidden Associations with Chronic Diseases.</title>
        <authorList>
            <person name="Tisza M.J."/>
            <person name="Buck C.B."/>
        </authorList>
    </citation>
    <scope>NUCLEOTIDE SEQUENCE</scope>
    <source>
        <strain evidence="1">CtpoI7</strain>
    </source>
</reference>
<name>A0A8S5P919_9CAUD</name>